<keyword evidence="13" id="KW-0732">Signal</keyword>
<keyword evidence="7 12" id="KW-0256">Endoplasmic reticulum</keyword>
<evidence type="ECO:0000256" key="8">
    <source>
        <dbReference type="ARBA" id="ARBA00022989"/>
    </source>
</evidence>
<evidence type="ECO:0000256" key="4">
    <source>
        <dbReference type="ARBA" id="ARBA00022676"/>
    </source>
</evidence>
<dbReference type="InterPro" id="IPR005599">
    <property type="entry name" value="GPI_mannosylTrfase"/>
</dbReference>
<dbReference type="PANTHER" id="PTHR22760">
    <property type="entry name" value="GLYCOSYLTRANSFERASE"/>
    <property type="match status" value="1"/>
</dbReference>
<dbReference type="GO" id="GO:0052917">
    <property type="term" value="F:dol-P-Man:Man(7)GlcNAc(2)-PP-Dol alpha-1,6-mannosyltransferase activity"/>
    <property type="evidence" value="ECO:0007669"/>
    <property type="project" value="UniProtKB-EC"/>
</dbReference>
<evidence type="ECO:0000256" key="1">
    <source>
        <dbReference type="ARBA" id="ARBA00004477"/>
    </source>
</evidence>
<feature type="transmembrane region" description="Helical" evidence="12">
    <location>
        <begin position="209"/>
        <end position="232"/>
    </location>
</feature>
<evidence type="ECO:0000256" key="11">
    <source>
        <dbReference type="ARBA" id="ARBA00048899"/>
    </source>
</evidence>
<dbReference type="Pfam" id="PF03901">
    <property type="entry name" value="Glyco_transf_22"/>
    <property type="match status" value="1"/>
</dbReference>
<evidence type="ECO:0000256" key="5">
    <source>
        <dbReference type="ARBA" id="ARBA00022679"/>
    </source>
</evidence>
<comment type="pathway">
    <text evidence="2">Protein modification; protein glycosylation.</text>
</comment>
<comment type="catalytic activity">
    <reaction evidence="11">
        <text>an alpha-D-Man-(1-&gt;2)-alpha-D-Man-(1-&gt;2)-alpha-D-Man-(1-&gt;3)-[alpha-D-Man-(1-&gt;2)-alpha-D-Man-(1-&gt;3)-alpha-D-Man-(1-&gt;6)]-beta-D-Man-(1-&gt;4)-beta-D-GlcNAc-(1-&gt;4)-alpha-D-GlcNAc-diphospho-di-trans,poly-cis-dolichol + a di-trans,poly-cis-dolichyl beta-D-mannosyl phosphate = an alpha-D-Man-(1-&gt;2)-alpha-D-Man-(1-&gt;2)-alpha-D-Man-(1-&gt;3)-[alpha-D-Man-(1-&gt;2)-alpha-D-Man-(1-&gt;3)-[alpha-D-Man-(1-&gt;6)]-alpha-D-Man-(1-&gt;6)]-beta-D-Man-(1-&gt;4)-beta-D-GlcNAc-(1-&gt;4)-alpha-D-GlcNAc-diphospho-di-trans,poly-cis-dolichol + a di-trans,poly-cis-dolichyl phosphate + H(+)</text>
        <dbReference type="Rhea" id="RHEA:29535"/>
        <dbReference type="Rhea" id="RHEA-COMP:19498"/>
        <dbReference type="Rhea" id="RHEA-COMP:19501"/>
        <dbReference type="Rhea" id="RHEA-COMP:19518"/>
        <dbReference type="Rhea" id="RHEA-COMP:19519"/>
        <dbReference type="ChEBI" id="CHEBI:15378"/>
        <dbReference type="ChEBI" id="CHEBI:57683"/>
        <dbReference type="ChEBI" id="CHEBI:58211"/>
        <dbReference type="ChEBI" id="CHEBI:132517"/>
        <dbReference type="ChEBI" id="CHEBI:132519"/>
        <dbReference type="EC" id="2.4.1.260"/>
    </reaction>
    <physiologicalReaction direction="left-to-right" evidence="11">
        <dbReference type="Rhea" id="RHEA:29536"/>
    </physiologicalReaction>
</comment>
<keyword evidence="15" id="KW-1185">Reference proteome</keyword>
<evidence type="ECO:0000256" key="12">
    <source>
        <dbReference type="RuleBase" id="RU363075"/>
    </source>
</evidence>
<feature type="transmembrane region" description="Helical" evidence="12">
    <location>
        <begin position="357"/>
        <end position="379"/>
    </location>
</feature>
<dbReference type="GO" id="GO:0006487">
    <property type="term" value="P:protein N-linked glycosylation"/>
    <property type="evidence" value="ECO:0007669"/>
    <property type="project" value="TreeGrafter"/>
</dbReference>
<comment type="caution">
    <text evidence="14">The sequence shown here is derived from an EMBL/GenBank/DDBJ whole genome shotgun (WGS) entry which is preliminary data.</text>
</comment>
<keyword evidence="9 12" id="KW-0472">Membrane</keyword>
<dbReference type="EMBL" id="JAQJZL010000002">
    <property type="protein sequence ID" value="KAJ6051143.1"/>
    <property type="molecule type" value="Genomic_DNA"/>
</dbReference>
<feature type="transmembrane region" description="Helical" evidence="12">
    <location>
        <begin position="325"/>
        <end position="345"/>
    </location>
</feature>
<dbReference type="EC" id="2.4.1.-" evidence="12"/>
<feature type="transmembrane region" description="Helical" evidence="12">
    <location>
        <begin position="177"/>
        <end position="197"/>
    </location>
</feature>
<dbReference type="PANTHER" id="PTHR22760:SF1">
    <property type="entry name" value="DOL-P-MAN:MAN(7)GLCNAC(2)-PP-DOL ALPHA-1,6-MANNOSYLTRANSFERASE"/>
    <property type="match status" value="1"/>
</dbReference>
<name>A0AAD6IJ22_PENCN</name>
<evidence type="ECO:0000313" key="14">
    <source>
        <dbReference type="EMBL" id="KAJ6051143.1"/>
    </source>
</evidence>
<evidence type="ECO:0000256" key="10">
    <source>
        <dbReference type="ARBA" id="ARBA00044721"/>
    </source>
</evidence>
<feature type="transmembrane region" description="Helical" evidence="12">
    <location>
        <begin position="273"/>
        <end position="292"/>
    </location>
</feature>
<evidence type="ECO:0000256" key="7">
    <source>
        <dbReference type="ARBA" id="ARBA00022824"/>
    </source>
</evidence>
<gene>
    <name evidence="14" type="ORF">N7460_001677</name>
</gene>
<keyword evidence="4 12" id="KW-0328">Glycosyltransferase</keyword>
<dbReference type="AlphaFoldDB" id="A0AAD6IJ22"/>
<feature type="chain" id="PRO_5042184047" description="Mannosyltransferase" evidence="13">
    <location>
        <begin position="21"/>
        <end position="565"/>
    </location>
</feature>
<organism evidence="14 15">
    <name type="scientific">Penicillium canescens</name>
    <dbReference type="NCBI Taxonomy" id="5083"/>
    <lineage>
        <taxon>Eukaryota</taxon>
        <taxon>Fungi</taxon>
        <taxon>Dikarya</taxon>
        <taxon>Ascomycota</taxon>
        <taxon>Pezizomycotina</taxon>
        <taxon>Eurotiomycetes</taxon>
        <taxon>Eurotiomycetidae</taxon>
        <taxon>Eurotiales</taxon>
        <taxon>Aspergillaceae</taxon>
        <taxon>Penicillium</taxon>
    </lineage>
</organism>
<protein>
    <recommendedName>
        <fullName evidence="12">Mannosyltransferase</fullName>
        <ecNumber evidence="12">2.4.1.-</ecNumber>
    </recommendedName>
</protein>
<keyword evidence="5" id="KW-0808">Transferase</keyword>
<evidence type="ECO:0000313" key="15">
    <source>
        <dbReference type="Proteomes" id="UP001219568"/>
    </source>
</evidence>
<feature type="transmembrane region" description="Helical" evidence="12">
    <location>
        <begin position="124"/>
        <end position="141"/>
    </location>
</feature>
<dbReference type="Proteomes" id="UP001219568">
    <property type="component" value="Unassembled WGS sequence"/>
</dbReference>
<reference evidence="14" key="2">
    <citation type="submission" date="2023-01" db="EMBL/GenBank/DDBJ databases">
        <authorList>
            <person name="Petersen C."/>
        </authorList>
    </citation>
    <scope>NUCLEOTIDE SEQUENCE</scope>
    <source>
        <strain evidence="14">IBT 15450</strain>
    </source>
</reference>
<keyword evidence="8 12" id="KW-1133">Transmembrane helix</keyword>
<evidence type="ECO:0000256" key="13">
    <source>
        <dbReference type="SAM" id="SignalP"/>
    </source>
</evidence>
<feature type="transmembrane region" description="Helical" evidence="12">
    <location>
        <begin position="94"/>
        <end position="112"/>
    </location>
</feature>
<feature type="transmembrane region" description="Helical" evidence="12">
    <location>
        <begin position="148"/>
        <end position="165"/>
    </location>
</feature>
<evidence type="ECO:0000256" key="9">
    <source>
        <dbReference type="ARBA" id="ARBA00023136"/>
    </source>
</evidence>
<keyword evidence="6 12" id="KW-0812">Transmembrane</keyword>
<dbReference type="GO" id="GO:0005789">
    <property type="term" value="C:endoplasmic reticulum membrane"/>
    <property type="evidence" value="ECO:0007669"/>
    <property type="project" value="UniProtKB-SubCell"/>
</dbReference>
<evidence type="ECO:0000256" key="2">
    <source>
        <dbReference type="ARBA" id="ARBA00004922"/>
    </source>
</evidence>
<feature type="signal peptide" evidence="13">
    <location>
        <begin position="1"/>
        <end position="20"/>
    </location>
</feature>
<proteinExistence type="inferred from homology"/>
<feature type="transmembrane region" description="Helical" evidence="12">
    <location>
        <begin position="301"/>
        <end position="319"/>
    </location>
</feature>
<reference evidence="14" key="1">
    <citation type="journal article" date="2023" name="IMA Fungus">
        <title>Comparative genomic study of the Penicillium genus elucidates a diverse pangenome and 15 lateral gene transfer events.</title>
        <authorList>
            <person name="Petersen C."/>
            <person name="Sorensen T."/>
            <person name="Nielsen M.R."/>
            <person name="Sondergaard T.E."/>
            <person name="Sorensen J.L."/>
            <person name="Fitzpatrick D.A."/>
            <person name="Frisvad J.C."/>
            <person name="Nielsen K.L."/>
        </authorList>
    </citation>
    <scope>NUCLEOTIDE SEQUENCE</scope>
    <source>
        <strain evidence="14">IBT 15450</strain>
    </source>
</reference>
<comment type="function">
    <text evidence="10">Mannosyltransferase that operates in the biosynthetic pathway of dolichol-linked oligosaccharides, the glycan precursors employed in protein asparagine (N)-glycosylation. The assembly of dolichol-linked oligosaccharides begins on the cytosolic side of the endoplasmic reticulum membrane and finishes in its lumen. The sequential addition of sugars to dolichol pyrophosphate produces dolichol-linked oligosaccharides containing fourteen sugars, including two GlcNAcs, nine mannoses and three glucoses. Once assembled, the oligosaccharide is transferred from the lipid to nascent proteins by oligosaccharyltransferases. In the lumen of the endoplasmic reticulum, adds the eighth mannose residue in an alpha-1,6 linkage onto Man(7)GlcNAc(2)-PP-dolichol to produce Man(8)GlcNAc(2)-PP-dolichol.</text>
</comment>
<evidence type="ECO:0000256" key="3">
    <source>
        <dbReference type="ARBA" id="ARBA00007063"/>
    </source>
</evidence>
<accession>A0AAD6IJ22</accession>
<feature type="transmembrane region" description="Helical" evidence="12">
    <location>
        <begin position="69"/>
        <end position="87"/>
    </location>
</feature>
<comment type="subcellular location">
    <subcellularLocation>
        <location evidence="1 12">Endoplasmic reticulum membrane</location>
        <topology evidence="1 12">Multi-pass membrane protein</topology>
    </subcellularLocation>
</comment>
<evidence type="ECO:0000256" key="6">
    <source>
        <dbReference type="ARBA" id="ARBA00022692"/>
    </source>
</evidence>
<comment type="similarity">
    <text evidence="3 12">Belongs to the glycosyltransferase 22 family.</text>
</comment>
<sequence length="565" mass="62449">MRYALALLVPVGLIILHLLAAPYTKVEESFHVQAVHDILAHGLPYGFNDPNLNRTNYDHFAFPGAVPRSAVGAALLALLSKPVILFNDGINQQLLARAILGLLNASAIAYYASGLRHTFGQTVAIWYILLQTSQFHLIYYASRPLSNMFAFPLTTTAMCLLLPTAHRTNNNNHTGKALALLTFAGVIFRSELALLVATQTLFNLSTKKISLRATITAGLIGAITALLLTITLDGTFWQRFPLWPEFEAFVFNVMAGQSSAWGTEPWSWYFTNALPRLLLNPLVYTLAIPVALRQPATRSPALALLIPSLAFVALYSFMPHKEWRFIVYVIPSLTAAAALGAAYLWTHRRRSFFMCWAVRALALSVLFTGLLSNFVLLPVSAVNYPGGRALDALHSYHGKSDLEMNSGVGPGRTVNVYLGNLACQTGVTRFVQLPDESGWVYDKSEDEVVKSTSGFWDRFDYVLVEASSEVGYMDSDEKRFREGLPSSSWEMVYVADSFAGISVLRPGVPATGTVEKRVIGAVGGSRAVEVFESVRERVRGGLLRGWWVEVKMKPRVQVLRRVRED</sequence>